<name>A0A9P8XZE4_9PEZI</name>
<comment type="caution">
    <text evidence="2">The sequence shown here is derived from an EMBL/GenBank/DDBJ whole genome shotgun (WGS) entry which is preliminary data.</text>
</comment>
<organism evidence="2 3">
    <name type="scientific">Microdochium trichocladiopsis</name>
    <dbReference type="NCBI Taxonomy" id="1682393"/>
    <lineage>
        <taxon>Eukaryota</taxon>
        <taxon>Fungi</taxon>
        <taxon>Dikarya</taxon>
        <taxon>Ascomycota</taxon>
        <taxon>Pezizomycotina</taxon>
        <taxon>Sordariomycetes</taxon>
        <taxon>Xylariomycetidae</taxon>
        <taxon>Xylariales</taxon>
        <taxon>Microdochiaceae</taxon>
        <taxon>Microdochium</taxon>
    </lineage>
</organism>
<proteinExistence type="predicted"/>
<dbReference type="EMBL" id="JAGTJQ010000008">
    <property type="protein sequence ID" value="KAH7026520.1"/>
    <property type="molecule type" value="Genomic_DNA"/>
</dbReference>
<accession>A0A9P8XZE4</accession>
<dbReference type="GeneID" id="70186647"/>
<evidence type="ECO:0000256" key="1">
    <source>
        <dbReference type="SAM" id="MobiDB-lite"/>
    </source>
</evidence>
<feature type="region of interest" description="Disordered" evidence="1">
    <location>
        <begin position="1"/>
        <end position="63"/>
    </location>
</feature>
<evidence type="ECO:0000313" key="3">
    <source>
        <dbReference type="Proteomes" id="UP000756346"/>
    </source>
</evidence>
<keyword evidence="3" id="KW-1185">Reference proteome</keyword>
<sequence>MDTEFNRVSPRSMKDRLSISHDSQYENQNGWLRLRHTDPRPRKGGRGKRVRWGPITRSPVRATKRAGEDRCICSLVVSYPVGLERFPTAQMHAGWPGACEPEVPLGGGGAG</sequence>
<feature type="compositionally biased region" description="Polar residues" evidence="1">
    <location>
        <begin position="20"/>
        <end position="30"/>
    </location>
</feature>
<dbReference type="Proteomes" id="UP000756346">
    <property type="component" value="Unassembled WGS sequence"/>
</dbReference>
<protein>
    <submittedName>
        <fullName evidence="2">Uncharacterized protein</fullName>
    </submittedName>
</protein>
<dbReference type="RefSeq" id="XP_046009737.1">
    <property type="nucleotide sequence ID" value="XM_046157101.1"/>
</dbReference>
<feature type="compositionally biased region" description="Basic residues" evidence="1">
    <location>
        <begin position="42"/>
        <end position="51"/>
    </location>
</feature>
<evidence type="ECO:0000313" key="2">
    <source>
        <dbReference type="EMBL" id="KAH7026520.1"/>
    </source>
</evidence>
<gene>
    <name evidence="2" type="ORF">B0I36DRAFT_352364</name>
</gene>
<reference evidence="2" key="1">
    <citation type="journal article" date="2021" name="Nat. Commun.">
        <title>Genetic determinants of endophytism in the Arabidopsis root mycobiome.</title>
        <authorList>
            <person name="Mesny F."/>
            <person name="Miyauchi S."/>
            <person name="Thiergart T."/>
            <person name="Pickel B."/>
            <person name="Atanasova L."/>
            <person name="Karlsson M."/>
            <person name="Huettel B."/>
            <person name="Barry K.W."/>
            <person name="Haridas S."/>
            <person name="Chen C."/>
            <person name="Bauer D."/>
            <person name="Andreopoulos W."/>
            <person name="Pangilinan J."/>
            <person name="LaButti K."/>
            <person name="Riley R."/>
            <person name="Lipzen A."/>
            <person name="Clum A."/>
            <person name="Drula E."/>
            <person name="Henrissat B."/>
            <person name="Kohler A."/>
            <person name="Grigoriev I.V."/>
            <person name="Martin F.M."/>
            <person name="Hacquard S."/>
        </authorList>
    </citation>
    <scope>NUCLEOTIDE SEQUENCE</scope>
    <source>
        <strain evidence="2">MPI-CAGE-CH-0230</strain>
    </source>
</reference>
<dbReference type="AlphaFoldDB" id="A0A9P8XZE4"/>